<keyword evidence="8" id="KW-1185">Reference proteome</keyword>
<reference evidence="7 8" key="1">
    <citation type="submission" date="2020-04" db="EMBL/GenBank/DDBJ databases">
        <authorList>
            <person name="Yoon J."/>
        </authorList>
    </citation>
    <scope>NUCLEOTIDE SEQUENCE [LARGE SCALE GENOMIC DNA]</scope>
    <source>
        <strain evidence="7 8">KMU-115</strain>
    </source>
</reference>
<evidence type="ECO:0000256" key="4">
    <source>
        <dbReference type="PROSITE-ProRule" id="PRU00473"/>
    </source>
</evidence>
<name>A0A7X6JXV6_9RHOB</name>
<dbReference type="InterPro" id="IPR006664">
    <property type="entry name" value="OMP_bac"/>
</dbReference>
<dbReference type="CDD" id="cd07185">
    <property type="entry name" value="OmpA_C-like"/>
    <property type="match status" value="1"/>
</dbReference>
<keyword evidence="2 4" id="KW-0472">Membrane</keyword>
<dbReference type="Pfam" id="PF00691">
    <property type="entry name" value="OmpA"/>
    <property type="match status" value="1"/>
</dbReference>
<gene>
    <name evidence="7" type="ORF">HCU73_11300</name>
</gene>
<organism evidence="7 8">
    <name type="scientific">Roseicyclus persicicus</name>
    <dbReference type="NCBI Taxonomy" id="2650661"/>
    <lineage>
        <taxon>Bacteria</taxon>
        <taxon>Pseudomonadati</taxon>
        <taxon>Pseudomonadota</taxon>
        <taxon>Alphaproteobacteria</taxon>
        <taxon>Rhodobacterales</taxon>
        <taxon>Roseobacteraceae</taxon>
        <taxon>Roseicyclus</taxon>
    </lineage>
</organism>
<feature type="signal peptide" evidence="5">
    <location>
        <begin position="1"/>
        <end position="29"/>
    </location>
</feature>
<dbReference type="PANTHER" id="PTHR30329:SF21">
    <property type="entry name" value="LIPOPROTEIN YIAD-RELATED"/>
    <property type="match status" value="1"/>
</dbReference>
<dbReference type="PROSITE" id="PS51123">
    <property type="entry name" value="OMPA_2"/>
    <property type="match status" value="1"/>
</dbReference>
<dbReference type="InterPro" id="IPR050330">
    <property type="entry name" value="Bact_OuterMem_StrucFunc"/>
</dbReference>
<keyword evidence="3" id="KW-0998">Cell outer membrane</keyword>
<dbReference type="RefSeq" id="WP_168623562.1">
    <property type="nucleotide sequence ID" value="NZ_JAAZQQ010000003.1"/>
</dbReference>
<dbReference type="Proteomes" id="UP000526408">
    <property type="component" value="Unassembled WGS sequence"/>
</dbReference>
<feature type="chain" id="PRO_5031119084" evidence="5">
    <location>
        <begin position="30"/>
        <end position="317"/>
    </location>
</feature>
<dbReference type="EMBL" id="JAAZQQ010000003">
    <property type="protein sequence ID" value="NKX45180.1"/>
    <property type="molecule type" value="Genomic_DNA"/>
</dbReference>
<protein>
    <submittedName>
        <fullName evidence="7">OmpA family protein</fullName>
    </submittedName>
</protein>
<evidence type="ECO:0000259" key="6">
    <source>
        <dbReference type="PROSITE" id="PS51123"/>
    </source>
</evidence>
<dbReference type="PANTHER" id="PTHR30329">
    <property type="entry name" value="STATOR ELEMENT OF FLAGELLAR MOTOR COMPLEX"/>
    <property type="match status" value="1"/>
</dbReference>
<feature type="domain" description="OmpA-like" evidence="6">
    <location>
        <begin position="201"/>
        <end position="317"/>
    </location>
</feature>
<dbReference type="SUPFAM" id="SSF103088">
    <property type="entry name" value="OmpA-like"/>
    <property type="match status" value="1"/>
</dbReference>
<proteinExistence type="predicted"/>
<evidence type="ECO:0000313" key="7">
    <source>
        <dbReference type="EMBL" id="NKX45180.1"/>
    </source>
</evidence>
<comment type="caution">
    <text evidence="7">The sequence shown here is derived from an EMBL/GenBank/DDBJ whole genome shotgun (WGS) entry which is preliminary data.</text>
</comment>
<dbReference type="AlphaFoldDB" id="A0A7X6JXV6"/>
<evidence type="ECO:0000256" key="5">
    <source>
        <dbReference type="SAM" id="SignalP"/>
    </source>
</evidence>
<dbReference type="InterPro" id="IPR006665">
    <property type="entry name" value="OmpA-like"/>
</dbReference>
<evidence type="ECO:0000256" key="2">
    <source>
        <dbReference type="ARBA" id="ARBA00023136"/>
    </source>
</evidence>
<dbReference type="PRINTS" id="PR01021">
    <property type="entry name" value="OMPADOMAIN"/>
</dbReference>
<keyword evidence="5" id="KW-0732">Signal</keyword>
<dbReference type="Gene3D" id="3.30.1330.60">
    <property type="entry name" value="OmpA-like domain"/>
    <property type="match status" value="1"/>
</dbReference>
<evidence type="ECO:0000313" key="8">
    <source>
        <dbReference type="Proteomes" id="UP000526408"/>
    </source>
</evidence>
<dbReference type="GO" id="GO:0009279">
    <property type="term" value="C:cell outer membrane"/>
    <property type="evidence" value="ECO:0007669"/>
    <property type="project" value="UniProtKB-SubCell"/>
</dbReference>
<comment type="subcellular location">
    <subcellularLocation>
        <location evidence="1">Cell outer membrane</location>
    </subcellularLocation>
</comment>
<sequence length="317" mass="33207">MTHPGRWPRLSRSLCLSLLPLALALPATALDLAWPEGAERVVTRSAPASGVHIATGVFDGAQVPALALSGDLSEEIWQIPGEMGDPALLVGLLRDQLAAQGYAIDLACAARDCGGFDFRYALPIAEGPEMHVDLGNFHYLAASRSTPEGQEHVALTVSHGGRLGYAHLARMTPAGALPGEVTPSSRQNGADPDEGLVERLVGTGHAVLDDLQFGTGASALSEARYESLVTLAAWLAEDPDRRIVLVGHTDAEGSLEANIELSRARAAAVRDWLVAEAGADPARIEAAGVGYLSPRAANTSPAGREANRRVEVVLVSD</sequence>
<evidence type="ECO:0000256" key="3">
    <source>
        <dbReference type="ARBA" id="ARBA00023237"/>
    </source>
</evidence>
<accession>A0A7X6JXV6</accession>
<dbReference type="InterPro" id="IPR036737">
    <property type="entry name" value="OmpA-like_sf"/>
</dbReference>
<evidence type="ECO:0000256" key="1">
    <source>
        <dbReference type="ARBA" id="ARBA00004442"/>
    </source>
</evidence>